<dbReference type="HOGENOM" id="CLU_069065_3_1_3"/>
<evidence type="ECO:0000313" key="3">
    <source>
        <dbReference type="Proteomes" id="UP000003959"/>
    </source>
</evidence>
<dbReference type="AlphaFoldDB" id="F4XM83"/>
<dbReference type="Proteomes" id="UP000003959">
    <property type="component" value="Unassembled WGS sequence"/>
</dbReference>
<name>F4XM83_9CYAN</name>
<dbReference type="OrthoDB" id="510169at2"/>
<dbReference type="PANTHER" id="PTHR35586:SF1">
    <property type="entry name" value="SLL1691 PROTEIN"/>
    <property type="match status" value="1"/>
</dbReference>
<keyword evidence="3" id="KW-1185">Reference proteome</keyword>
<evidence type="ECO:0000259" key="1">
    <source>
        <dbReference type="Pfam" id="PF14261"/>
    </source>
</evidence>
<gene>
    <name evidence="2" type="ORF">LYNGBM3L_19060</name>
</gene>
<sequence length="129" mass="14868">MQRGLGGFPHERLHQDIEEKPLRGNLAACVDVLAGLRFEKDLVRRLLSEEIMEESVTYQDIIQKGRQRGKQEEARFIVMRLLTLRLGLLDPVLQQKIEGLSITRLEELSEALLDFETATDLAVWLDQQQ</sequence>
<dbReference type="InterPro" id="IPR025587">
    <property type="entry name" value="DUF4351"/>
</dbReference>
<dbReference type="eggNOG" id="COG5464">
    <property type="taxonomic scope" value="Bacteria"/>
</dbReference>
<dbReference type="Pfam" id="PF14261">
    <property type="entry name" value="DUF4351"/>
    <property type="match status" value="1"/>
</dbReference>
<proteinExistence type="predicted"/>
<reference evidence="3" key="1">
    <citation type="journal article" date="2011" name="Proc. Natl. Acad. Sci. U.S.A.">
        <title>Genomic insights into the physiology and ecology of the marine filamentous cyanobacterium Lyngbya majuscula.</title>
        <authorList>
            <person name="Jones A.C."/>
            <person name="Monroe E.A."/>
            <person name="Podell S."/>
            <person name="Hess W.R."/>
            <person name="Klages S."/>
            <person name="Esquenazi E."/>
            <person name="Niessen S."/>
            <person name="Hoover H."/>
            <person name="Rothmann M."/>
            <person name="Lasken R.S."/>
            <person name="Yates J.R.III."/>
            <person name="Reinhardt R."/>
            <person name="Kube M."/>
            <person name="Burkart M.D."/>
            <person name="Allen E.E."/>
            <person name="Dorrestein P.C."/>
            <person name="Gerwick W.H."/>
            <person name="Gerwick L."/>
        </authorList>
    </citation>
    <scope>NUCLEOTIDE SEQUENCE [LARGE SCALE GENOMIC DNA]</scope>
    <source>
        <strain evidence="3">3L</strain>
    </source>
</reference>
<organism evidence="2 3">
    <name type="scientific">Moorena producens 3L</name>
    <dbReference type="NCBI Taxonomy" id="489825"/>
    <lineage>
        <taxon>Bacteria</taxon>
        <taxon>Bacillati</taxon>
        <taxon>Cyanobacteriota</taxon>
        <taxon>Cyanophyceae</taxon>
        <taxon>Coleofasciculales</taxon>
        <taxon>Coleofasciculaceae</taxon>
        <taxon>Moorena</taxon>
    </lineage>
</organism>
<dbReference type="PANTHER" id="PTHR35586">
    <property type="entry name" value="SLL1691 PROTEIN"/>
    <property type="match status" value="1"/>
</dbReference>
<protein>
    <recommendedName>
        <fullName evidence="1">DUF4351 domain-containing protein</fullName>
    </recommendedName>
</protein>
<accession>F4XM83</accession>
<evidence type="ECO:0000313" key="2">
    <source>
        <dbReference type="EMBL" id="EGJ34322.1"/>
    </source>
</evidence>
<feature type="domain" description="DUF4351" evidence="1">
    <location>
        <begin position="67"/>
        <end position="125"/>
    </location>
</feature>
<dbReference type="EMBL" id="GL890839">
    <property type="protein sequence ID" value="EGJ34322.1"/>
    <property type="molecule type" value="Genomic_DNA"/>
</dbReference>